<protein>
    <submittedName>
        <fullName evidence="5">Beta-hexosaminidase</fullName>
        <ecNumber evidence="5">3.2.1.52</ecNumber>
    </submittedName>
</protein>
<dbReference type="Pfam" id="PF00933">
    <property type="entry name" value="Glyco_hydro_3"/>
    <property type="match status" value="1"/>
</dbReference>
<accession>A0A1V4ILT6</accession>
<dbReference type="InterPro" id="IPR001764">
    <property type="entry name" value="Glyco_hydro_3_N"/>
</dbReference>
<dbReference type="Gene3D" id="3.20.20.300">
    <property type="entry name" value="Glycoside hydrolase, family 3, N-terminal domain"/>
    <property type="match status" value="1"/>
</dbReference>
<reference evidence="5 6" key="1">
    <citation type="submission" date="2017-03" db="EMBL/GenBank/DDBJ databases">
        <title>Genome sequence of Clostridium oryzae DSM 28571.</title>
        <authorList>
            <person name="Poehlein A."/>
            <person name="Daniel R."/>
        </authorList>
    </citation>
    <scope>NUCLEOTIDE SEQUENCE [LARGE SCALE GENOMIC DNA]</scope>
    <source>
        <strain evidence="5 6">DSM 28571</strain>
    </source>
</reference>
<dbReference type="InterPro" id="IPR036881">
    <property type="entry name" value="Glyco_hydro_3_C_sf"/>
</dbReference>
<dbReference type="EC" id="3.2.1.52" evidence="5"/>
<dbReference type="InterPro" id="IPR036962">
    <property type="entry name" value="Glyco_hydro_3_N_sf"/>
</dbReference>
<evidence type="ECO:0000256" key="2">
    <source>
        <dbReference type="ARBA" id="ARBA00022801"/>
    </source>
</evidence>
<dbReference type="GO" id="GO:0004563">
    <property type="term" value="F:beta-N-acetylhexosaminidase activity"/>
    <property type="evidence" value="ECO:0007669"/>
    <property type="project" value="UniProtKB-EC"/>
</dbReference>
<dbReference type="EMBL" id="MZGV01000028">
    <property type="protein sequence ID" value="OPJ60780.1"/>
    <property type="molecule type" value="Genomic_DNA"/>
</dbReference>
<evidence type="ECO:0000256" key="3">
    <source>
        <dbReference type="ARBA" id="ARBA00023295"/>
    </source>
</evidence>
<dbReference type="GO" id="GO:0009254">
    <property type="term" value="P:peptidoglycan turnover"/>
    <property type="evidence" value="ECO:0007669"/>
    <property type="project" value="TreeGrafter"/>
</dbReference>
<dbReference type="InterPro" id="IPR050226">
    <property type="entry name" value="NagZ_Beta-hexosaminidase"/>
</dbReference>
<comment type="similarity">
    <text evidence="1">Belongs to the glycosyl hydrolase 3 family.</text>
</comment>
<sequence>MVDIRKLSIDIKIGQMVMCGFPSKSYDDHIDEIIKNKNVGNVILFTRNIGNKEEVKKLTTNLQQKLVKHNGIPGFISIDQEGGMVTRLAEEVTAFPGNMAFGAANEAGSTFRQGKIEGEELRILGINMNLAPVMDVNCNPKNPVIGCRSYGDDPEKVSQLGIDLIKGLKESNVLAVAKHFPGHGDTDVDSHLSLPVVNHDMERLQNIELLPFKKAINAGVDAIMSAHVLFPAIESEKKPGTLSYNVLTSLLKKELGFNGIVVTDCMEMKAIADFYGSDKAAVMAIKAGADLLCISHTKEVQEKCIDAIKTAVLNGEIAEERIDESVIKIIEIKNKYSVNKYDRKGRFDSVNTLYKKGYELADRISRKSITILKDEKKLLPVKGKVKSISTEALALNIADDQIKMRNSFCEMLREKFGGDAFLIPLKPSKELIDEIAGSCKGADTVIVGVYNAEANSEQIELVKKIQEVTDKIIVVSMRSPYYYVHFNEVSTYINVYEYTELSVKNVIKVISGEIEASGISPVKLTE</sequence>
<evidence type="ECO:0000259" key="4">
    <source>
        <dbReference type="Pfam" id="PF00933"/>
    </source>
</evidence>
<evidence type="ECO:0000256" key="1">
    <source>
        <dbReference type="ARBA" id="ARBA00005336"/>
    </source>
</evidence>
<feature type="domain" description="Glycoside hydrolase family 3 N-terminal" evidence="4">
    <location>
        <begin position="9"/>
        <end position="331"/>
    </location>
</feature>
<dbReference type="PRINTS" id="PR00133">
    <property type="entry name" value="GLHYDRLASE3"/>
</dbReference>
<keyword evidence="6" id="KW-1185">Reference proteome</keyword>
<keyword evidence="2 5" id="KW-0378">Hydrolase</keyword>
<dbReference type="InterPro" id="IPR017853">
    <property type="entry name" value="GH"/>
</dbReference>
<dbReference type="Gene3D" id="3.40.50.1700">
    <property type="entry name" value="Glycoside hydrolase family 3 C-terminal domain"/>
    <property type="match status" value="1"/>
</dbReference>
<comment type="caution">
    <text evidence="5">The sequence shown here is derived from an EMBL/GenBank/DDBJ whole genome shotgun (WGS) entry which is preliminary data.</text>
</comment>
<organism evidence="5 6">
    <name type="scientific">Clostridium oryzae</name>
    <dbReference type="NCBI Taxonomy" id="1450648"/>
    <lineage>
        <taxon>Bacteria</taxon>
        <taxon>Bacillati</taxon>
        <taxon>Bacillota</taxon>
        <taxon>Clostridia</taxon>
        <taxon>Eubacteriales</taxon>
        <taxon>Clostridiaceae</taxon>
        <taxon>Clostridium</taxon>
    </lineage>
</organism>
<dbReference type="NCBIfam" id="NF003740">
    <property type="entry name" value="PRK05337.1"/>
    <property type="match status" value="1"/>
</dbReference>
<evidence type="ECO:0000313" key="5">
    <source>
        <dbReference type="EMBL" id="OPJ60780.1"/>
    </source>
</evidence>
<keyword evidence="3 5" id="KW-0326">Glycosidase</keyword>
<name>A0A1V4ILT6_9CLOT</name>
<dbReference type="PANTHER" id="PTHR30480:SF16">
    <property type="entry name" value="GLYCOSIDE HYDROLASE FAMILY 3 DOMAIN PROTEIN"/>
    <property type="match status" value="1"/>
</dbReference>
<dbReference type="PANTHER" id="PTHR30480">
    <property type="entry name" value="BETA-HEXOSAMINIDASE-RELATED"/>
    <property type="match status" value="1"/>
</dbReference>
<dbReference type="RefSeq" id="WP_169911623.1">
    <property type="nucleotide sequence ID" value="NZ_MZGV01000028.1"/>
</dbReference>
<gene>
    <name evidence="5" type="primary">nagZ_2</name>
    <name evidence="5" type="ORF">CLORY_26480</name>
</gene>
<dbReference type="Proteomes" id="UP000190080">
    <property type="component" value="Unassembled WGS sequence"/>
</dbReference>
<dbReference type="GO" id="GO:0005975">
    <property type="term" value="P:carbohydrate metabolic process"/>
    <property type="evidence" value="ECO:0007669"/>
    <property type="project" value="InterPro"/>
</dbReference>
<dbReference type="SUPFAM" id="SSF51445">
    <property type="entry name" value="(Trans)glycosidases"/>
    <property type="match status" value="1"/>
</dbReference>
<dbReference type="AlphaFoldDB" id="A0A1V4ILT6"/>
<proteinExistence type="inferred from homology"/>
<dbReference type="STRING" id="1450648.CLORY_26480"/>
<evidence type="ECO:0000313" key="6">
    <source>
        <dbReference type="Proteomes" id="UP000190080"/>
    </source>
</evidence>